<evidence type="ECO:0000313" key="2">
    <source>
        <dbReference type="Proteomes" id="UP000188533"/>
    </source>
</evidence>
<comment type="caution">
    <text evidence="1">The sequence shown here is derived from an EMBL/GenBank/DDBJ whole genome shotgun (WGS) entry which is preliminary data.</text>
</comment>
<name>A0A1Q3E6H2_LENED</name>
<dbReference type="Proteomes" id="UP000188533">
    <property type="component" value="Unassembled WGS sequence"/>
</dbReference>
<gene>
    <name evidence="1" type="ORF">LENED_004508</name>
</gene>
<organism evidence="1 2">
    <name type="scientific">Lentinula edodes</name>
    <name type="common">Shiitake mushroom</name>
    <name type="synonym">Lentinus edodes</name>
    <dbReference type="NCBI Taxonomy" id="5353"/>
    <lineage>
        <taxon>Eukaryota</taxon>
        <taxon>Fungi</taxon>
        <taxon>Dikarya</taxon>
        <taxon>Basidiomycota</taxon>
        <taxon>Agaricomycotina</taxon>
        <taxon>Agaricomycetes</taxon>
        <taxon>Agaricomycetidae</taxon>
        <taxon>Agaricales</taxon>
        <taxon>Marasmiineae</taxon>
        <taxon>Omphalotaceae</taxon>
        <taxon>Lentinula</taxon>
    </lineage>
</organism>
<accession>A0A1Q3E6H2</accession>
<reference evidence="1 2" key="1">
    <citation type="submission" date="2016-08" db="EMBL/GenBank/DDBJ databases">
        <authorList>
            <consortium name="Lentinula edodes genome sequencing consortium"/>
            <person name="Sakamoto Y."/>
            <person name="Nakade K."/>
            <person name="Sato S."/>
            <person name="Yoshida Y."/>
            <person name="Miyazaki K."/>
            <person name="Natsume S."/>
            <person name="Konno N."/>
        </authorList>
    </citation>
    <scope>NUCLEOTIDE SEQUENCE [LARGE SCALE GENOMIC DNA]</scope>
    <source>
        <strain evidence="1 2">NBRC 111202</strain>
    </source>
</reference>
<proteinExistence type="predicted"/>
<reference evidence="1 2" key="2">
    <citation type="submission" date="2017-02" db="EMBL/GenBank/DDBJ databases">
        <title>A genome survey and senescence transcriptome analysis in Lentinula edodes.</title>
        <authorList>
            <person name="Sakamoto Y."/>
            <person name="Nakade K."/>
            <person name="Sato S."/>
            <person name="Yoshida Y."/>
            <person name="Miyazaki K."/>
            <person name="Natsume S."/>
            <person name="Konno N."/>
        </authorList>
    </citation>
    <scope>NUCLEOTIDE SEQUENCE [LARGE SCALE GENOMIC DNA]</scope>
    <source>
        <strain evidence="1 2">NBRC 111202</strain>
    </source>
</reference>
<dbReference type="EMBL" id="BDGU01000117">
    <property type="protein sequence ID" value="GAW02833.1"/>
    <property type="molecule type" value="Genomic_DNA"/>
</dbReference>
<evidence type="ECO:0000313" key="1">
    <source>
        <dbReference type="EMBL" id="GAW02833.1"/>
    </source>
</evidence>
<dbReference type="AlphaFoldDB" id="A0A1Q3E6H2"/>
<keyword evidence="2" id="KW-1185">Reference proteome</keyword>
<protein>
    <submittedName>
        <fullName evidence="1">Uncharacterized protein</fullName>
    </submittedName>
</protein>
<sequence length="206" mass="23294">MFQRKENPRTGLVYVRPNILNGLVEINHSSLQIFIQAFLIYCADLECMCRAMVSHLSRNKTRLSTLSQVHSFVFNQACSNSNTPNPVKPKVLDTPTFLVPAAARSEIMIIQDSPAVLFSLYTPILTLSHVPLVSAFTCNLQLQSPDFRNQVSEDWDVDYSRENESGTKSSAFIFMCFLPLHFLDSALLKPHGSHFTKQTHCATDRR</sequence>